<accession>A0A098G7Z8</accession>
<feature type="domain" description="Lpg0393 helical bundle" evidence="1">
    <location>
        <begin position="170"/>
        <end position="252"/>
    </location>
</feature>
<dbReference type="OrthoDB" id="5648585at2"/>
<dbReference type="InterPro" id="IPR041321">
    <property type="entry name" value="Lpg0393_HBD"/>
</dbReference>
<dbReference type="STRING" id="1212491.LFA_2723"/>
<evidence type="ECO:0000259" key="2">
    <source>
        <dbReference type="Pfam" id="PF22035"/>
    </source>
</evidence>
<reference evidence="4" key="1">
    <citation type="submission" date="2014-09" db="EMBL/GenBank/DDBJ databases">
        <authorList>
            <person name="Gomez-Valero L."/>
        </authorList>
    </citation>
    <scope>NUCLEOTIDE SEQUENCE [LARGE SCALE GENOMIC DNA]</scope>
    <source>
        <strain evidence="4">ATCC700992</strain>
    </source>
</reference>
<proteinExistence type="predicted"/>
<dbReference type="AlphaFoldDB" id="A0A098G7Z8"/>
<evidence type="ECO:0000313" key="3">
    <source>
        <dbReference type="EMBL" id="CEG58089.1"/>
    </source>
</evidence>
<name>A0A098G7Z8_9GAMM</name>
<protein>
    <submittedName>
        <fullName evidence="3">Uncharacterized protein</fullName>
    </submittedName>
</protein>
<dbReference type="RefSeq" id="WP_045096480.1">
    <property type="nucleotide sequence ID" value="NZ_LN614827.1"/>
</dbReference>
<evidence type="ECO:0000259" key="1">
    <source>
        <dbReference type="Pfam" id="PF18534"/>
    </source>
</evidence>
<dbReference type="KEGG" id="lfa:LFA_2723"/>
<dbReference type="Proteomes" id="UP000032430">
    <property type="component" value="Chromosome I"/>
</dbReference>
<gene>
    <name evidence="3" type="ORF">LFA_2723</name>
</gene>
<dbReference type="Pfam" id="PF18534">
    <property type="entry name" value="HBD"/>
    <property type="match status" value="1"/>
</dbReference>
<evidence type="ECO:0000313" key="4">
    <source>
        <dbReference type="Proteomes" id="UP000032430"/>
    </source>
</evidence>
<dbReference type="HOGENOM" id="CLU_969081_0_0_6"/>
<organism evidence="3 4">
    <name type="scientific">Legionella fallonii LLAP-10</name>
    <dbReference type="NCBI Taxonomy" id="1212491"/>
    <lineage>
        <taxon>Bacteria</taxon>
        <taxon>Pseudomonadati</taxon>
        <taxon>Pseudomonadota</taxon>
        <taxon>Gammaproteobacteria</taxon>
        <taxon>Legionellales</taxon>
        <taxon>Legionellaceae</taxon>
        <taxon>Legionella</taxon>
    </lineage>
</organism>
<keyword evidence="4" id="KW-1185">Reference proteome</keyword>
<sequence length="288" mass="32746">MLSSSKEYLQALREGKYLLFLEWPQFIAAHYCKEVSTQDADATVILLVYEWLNNGYCEEDAKKIALLCAVSDLPAKPIRGTIDYSLTAISIAVFQCMLYQNEKLQELFLCKETLDMEQVIAVVDTVMSGVEKLSFEKMLAKQQSVFYSWVAAISREDAESVHCQISPIAKRRYITEEYSLQLGATKQVGDLLKNSRLSVVKRLARYLNEQSELTEEVHLEITTYVAKIKELQPAGFEKEYLQALLAPSLLENTWEIVTNIGLSFFKLLQSTPSPPVVVEQHETKRGIK</sequence>
<feature type="domain" description="Lpg0393-like VPS9-like" evidence="2">
    <location>
        <begin position="4"/>
        <end position="141"/>
    </location>
</feature>
<dbReference type="EMBL" id="LN614827">
    <property type="protein sequence ID" value="CEG58089.1"/>
    <property type="molecule type" value="Genomic_DNA"/>
</dbReference>
<dbReference type="InterPro" id="IPR054178">
    <property type="entry name" value="Lpg0393-like_VPS9"/>
</dbReference>
<dbReference type="Pfam" id="PF22035">
    <property type="entry name" value="Lpg0393_VPS9"/>
    <property type="match status" value="1"/>
</dbReference>